<reference evidence="5" key="1">
    <citation type="submission" date="2016-07" db="EMBL/GenBank/DDBJ databases">
        <authorList>
            <person name="Florea S."/>
            <person name="Webb J.S."/>
            <person name="Jaromczyk J."/>
            <person name="Schardl C.L."/>
        </authorList>
    </citation>
    <scope>NUCLEOTIDE SEQUENCE [LARGE SCALE GENOMIC DNA]</scope>
    <source>
        <strain evidence="5">CY1</strain>
    </source>
</reference>
<dbReference type="PANTHER" id="PTHR33393:SF12">
    <property type="entry name" value="CAPSULE BIOSYNTHESIS PROTEIN CAPA"/>
    <property type="match status" value="1"/>
</dbReference>
<proteinExistence type="inferred from homology"/>
<dbReference type="InterPro" id="IPR052169">
    <property type="entry name" value="CW_Biosynth-Accessory"/>
</dbReference>
<dbReference type="PROSITE" id="PS51257">
    <property type="entry name" value="PROKAR_LIPOPROTEIN"/>
    <property type="match status" value="1"/>
</dbReference>
<dbReference type="InterPro" id="IPR019079">
    <property type="entry name" value="Capsule_synth_CapA"/>
</dbReference>
<dbReference type="InterPro" id="IPR029052">
    <property type="entry name" value="Metallo-depent_PP-like"/>
</dbReference>
<gene>
    <name evidence="4" type="ORF">BC351_02335</name>
</gene>
<comment type="caution">
    <text evidence="4">The sequence shown here is derived from an EMBL/GenBank/DDBJ whole genome shotgun (WGS) entry which is preliminary data.</text>
</comment>
<organism evidence="4 5">
    <name type="scientific">Paenibacillus ferrarius</name>
    <dbReference type="NCBI Taxonomy" id="1469647"/>
    <lineage>
        <taxon>Bacteria</taxon>
        <taxon>Bacillati</taxon>
        <taxon>Bacillota</taxon>
        <taxon>Bacilli</taxon>
        <taxon>Bacillales</taxon>
        <taxon>Paenibacillaceae</taxon>
        <taxon>Paenibacillus</taxon>
    </lineage>
</organism>
<dbReference type="SMART" id="SM00854">
    <property type="entry name" value="PGA_cap"/>
    <property type="match status" value="1"/>
</dbReference>
<dbReference type="RefSeq" id="WP_079409092.1">
    <property type="nucleotide sequence ID" value="NZ_MBTG01000001.1"/>
</dbReference>
<dbReference type="Pfam" id="PF09587">
    <property type="entry name" value="PGA_cap"/>
    <property type="match status" value="1"/>
</dbReference>
<dbReference type="SUPFAM" id="SSF56300">
    <property type="entry name" value="Metallo-dependent phosphatases"/>
    <property type="match status" value="1"/>
</dbReference>
<dbReference type="AlphaFoldDB" id="A0A1V4HT81"/>
<protein>
    <submittedName>
        <fullName evidence="4">Capsular biosynthesis protein</fullName>
    </submittedName>
</protein>
<dbReference type="STRING" id="1469647.BC351_02335"/>
<dbReference type="Gene3D" id="3.60.21.10">
    <property type="match status" value="1"/>
</dbReference>
<evidence type="ECO:0000256" key="2">
    <source>
        <dbReference type="SAM" id="SignalP"/>
    </source>
</evidence>
<dbReference type="EMBL" id="MBTG01000001">
    <property type="protein sequence ID" value="OPH62097.1"/>
    <property type="molecule type" value="Genomic_DNA"/>
</dbReference>
<dbReference type="Proteomes" id="UP000190626">
    <property type="component" value="Unassembled WGS sequence"/>
</dbReference>
<accession>A0A1V4HT81</accession>
<keyword evidence="5" id="KW-1185">Reference proteome</keyword>
<dbReference type="OrthoDB" id="9810906at2"/>
<feature type="signal peptide" evidence="2">
    <location>
        <begin position="1"/>
        <end position="22"/>
    </location>
</feature>
<dbReference type="PANTHER" id="PTHR33393">
    <property type="entry name" value="POLYGLUTAMINE SYNTHESIS ACCESSORY PROTEIN RV0574C-RELATED"/>
    <property type="match status" value="1"/>
</dbReference>
<keyword evidence="2" id="KW-0732">Signal</keyword>
<dbReference type="CDD" id="cd07381">
    <property type="entry name" value="MPP_CapA"/>
    <property type="match status" value="1"/>
</dbReference>
<evidence type="ECO:0000259" key="3">
    <source>
        <dbReference type="SMART" id="SM00854"/>
    </source>
</evidence>
<evidence type="ECO:0000256" key="1">
    <source>
        <dbReference type="ARBA" id="ARBA00005662"/>
    </source>
</evidence>
<name>A0A1V4HT81_9BACL</name>
<evidence type="ECO:0000313" key="4">
    <source>
        <dbReference type="EMBL" id="OPH62097.1"/>
    </source>
</evidence>
<evidence type="ECO:0000313" key="5">
    <source>
        <dbReference type="Proteomes" id="UP000190626"/>
    </source>
</evidence>
<comment type="similarity">
    <text evidence="1">Belongs to the CapA family.</text>
</comment>
<feature type="chain" id="PRO_5012550706" evidence="2">
    <location>
        <begin position="23"/>
        <end position="402"/>
    </location>
</feature>
<feature type="domain" description="Capsule synthesis protein CapA" evidence="3">
    <location>
        <begin position="68"/>
        <end position="314"/>
    </location>
</feature>
<sequence length="402" mass="45104">MKRTVAIASTLLLTAGCFHISATPNEIPIEPNHPIPNVQSTAPPTPTKPLVMSSMEEEPLKPQLTKVTLAAIGDVLIHDQIYKDAEQKDGTYQFKPMFGEVKRFLESPDILIANQETMIGGKELRLSNYPAFNSPHEVGDALKDAGVDMVTIANNHSLDRGEKVIQSALTYWDTLGMPYTGTFKSQNDRDQIRTMTKNEITFSFLSYTYGTNGITTPNGKPFLVNRIDENQIHQDVIQAKQMSDVVVVALHWGKEYQRFPDHDQFNLAQKLADMGVHIVIGNHPHVLQPPAWVYGKNGHRSFVLYSLGNFISAQKDLYKQIGGMATIEVTKTTGKNQSSIALQNPSFLPTYTHSHNGHQFRIISMDRITNEQLPHAAAHYEKIKNHMQTYMQELHFLSSNVP</sequence>